<evidence type="ECO:0000259" key="3">
    <source>
        <dbReference type="PROSITE" id="PS51677"/>
    </source>
</evidence>
<dbReference type="InterPro" id="IPR011330">
    <property type="entry name" value="Glyco_hydro/deAcase_b/a-brl"/>
</dbReference>
<protein>
    <submittedName>
        <fullName evidence="4">Polysaccharide deacetylase family protein</fullName>
    </submittedName>
</protein>
<sequence length="336" mass="38664">MKRRLGQLLRDYLSNSSIVSQLWQRLPHGIYIFNYHRIGNKLECPYARDVFSCSADAFEKQVEQIKSNFLVLNSQQLSAVLDGQHLSERYAMITFDDGYKDNFDTAFPILQKHQLPALFLIPTDFIDTDAIPWWDELSFILRNNIGKTLVTPASGEALHLTQDSIEHQIRIFTRQIKQIPEEESLAFMARLRDSHAGLCEQLRERHQELFVNWHDLQVMHSAGMDIGSHTRSHKILSKLPVLQQAEELQTSKQIIEEKLGASIVAVAYPVGSKHCYTSETKLLAQKAGYRLAFNNTSSINNLLSDRHDMNRICVIDDEVNKLKATTVFHAYLRKRK</sequence>
<reference evidence="4 5" key="1">
    <citation type="submission" date="2023-06" db="EMBL/GenBank/DDBJ databases">
        <title>Alkalimonas sp., MEB004 an alkaliphilic bacterium isolated from Lonar Lake, India.</title>
        <authorList>
            <person name="Joshi A."/>
            <person name="Thite S."/>
        </authorList>
    </citation>
    <scope>NUCLEOTIDE SEQUENCE [LARGE SCALE GENOMIC DNA]</scope>
    <source>
        <strain evidence="4 5">MEB004</strain>
    </source>
</reference>
<dbReference type="CDD" id="cd10918">
    <property type="entry name" value="CE4_NodB_like_5s_6s"/>
    <property type="match status" value="1"/>
</dbReference>
<proteinExistence type="predicted"/>
<comment type="subcellular location">
    <subcellularLocation>
        <location evidence="1">Secreted</location>
    </subcellularLocation>
</comment>
<organism evidence="4 5">
    <name type="scientific">Alkalimonas mucilaginosa</name>
    <dbReference type="NCBI Taxonomy" id="3057676"/>
    <lineage>
        <taxon>Bacteria</taxon>
        <taxon>Pseudomonadati</taxon>
        <taxon>Pseudomonadota</taxon>
        <taxon>Gammaproteobacteria</taxon>
        <taxon>Alkalimonas</taxon>
    </lineage>
</organism>
<dbReference type="InterPro" id="IPR051398">
    <property type="entry name" value="Polysacch_Deacetylase"/>
</dbReference>
<accession>A0ABU7JB33</accession>
<comment type="caution">
    <text evidence="4">The sequence shown here is derived from an EMBL/GenBank/DDBJ whole genome shotgun (WGS) entry which is preliminary data.</text>
</comment>
<dbReference type="RefSeq" id="WP_330086263.1">
    <property type="nucleotide sequence ID" value="NZ_JAUGZK010000001.1"/>
</dbReference>
<evidence type="ECO:0000256" key="2">
    <source>
        <dbReference type="ARBA" id="ARBA00022729"/>
    </source>
</evidence>
<evidence type="ECO:0000313" key="4">
    <source>
        <dbReference type="EMBL" id="MEE2022906.1"/>
    </source>
</evidence>
<evidence type="ECO:0000256" key="1">
    <source>
        <dbReference type="ARBA" id="ARBA00004613"/>
    </source>
</evidence>
<dbReference type="SUPFAM" id="SSF88713">
    <property type="entry name" value="Glycoside hydrolase/deacetylase"/>
    <property type="match status" value="1"/>
</dbReference>
<dbReference type="Pfam" id="PF01522">
    <property type="entry name" value="Polysacc_deac_1"/>
    <property type="match status" value="1"/>
</dbReference>
<feature type="domain" description="NodB homology" evidence="3">
    <location>
        <begin position="89"/>
        <end position="336"/>
    </location>
</feature>
<gene>
    <name evidence="4" type="ORF">QWF21_01500</name>
</gene>
<dbReference type="PROSITE" id="PS51677">
    <property type="entry name" value="NODB"/>
    <property type="match status" value="1"/>
</dbReference>
<dbReference type="Gene3D" id="3.20.20.370">
    <property type="entry name" value="Glycoside hydrolase/deacetylase"/>
    <property type="match status" value="1"/>
</dbReference>
<evidence type="ECO:0000313" key="5">
    <source>
        <dbReference type="Proteomes" id="UP001339167"/>
    </source>
</evidence>
<dbReference type="EMBL" id="JAUGZK010000001">
    <property type="protein sequence ID" value="MEE2022906.1"/>
    <property type="molecule type" value="Genomic_DNA"/>
</dbReference>
<keyword evidence="5" id="KW-1185">Reference proteome</keyword>
<dbReference type="InterPro" id="IPR002509">
    <property type="entry name" value="NODB_dom"/>
</dbReference>
<name>A0ABU7JB33_9GAMM</name>
<keyword evidence="2" id="KW-0732">Signal</keyword>
<dbReference type="Proteomes" id="UP001339167">
    <property type="component" value="Unassembled WGS sequence"/>
</dbReference>
<dbReference type="PANTHER" id="PTHR34216">
    <property type="match status" value="1"/>
</dbReference>
<dbReference type="PANTHER" id="PTHR34216:SF3">
    <property type="entry name" value="POLY-BETA-1,6-N-ACETYL-D-GLUCOSAMINE N-DEACETYLASE"/>
    <property type="match status" value="1"/>
</dbReference>